<feature type="transmembrane region" description="Helical" evidence="9">
    <location>
        <begin position="129"/>
        <end position="149"/>
    </location>
</feature>
<evidence type="ECO:0000256" key="9">
    <source>
        <dbReference type="SAM" id="Phobius"/>
    </source>
</evidence>
<reference evidence="11 12" key="1">
    <citation type="submission" date="2024-02" db="EMBL/GenBank/DDBJ databases">
        <title>Discinaceae phylogenomics.</title>
        <authorList>
            <person name="Dirks A.C."/>
            <person name="James T.Y."/>
        </authorList>
    </citation>
    <scope>NUCLEOTIDE SEQUENCE [LARGE SCALE GENOMIC DNA]</scope>
    <source>
        <strain evidence="11 12">ACD0624</strain>
    </source>
</reference>
<name>A0ABR3GGW0_9PEZI</name>
<dbReference type="EMBL" id="JBBBZM010000078">
    <property type="protein sequence ID" value="KAL0635063.1"/>
    <property type="molecule type" value="Genomic_DNA"/>
</dbReference>
<evidence type="ECO:0000256" key="8">
    <source>
        <dbReference type="SAM" id="MobiDB-lite"/>
    </source>
</evidence>
<dbReference type="PANTHER" id="PTHR11132">
    <property type="entry name" value="SOLUTE CARRIER FAMILY 35"/>
    <property type="match status" value="1"/>
</dbReference>
<evidence type="ECO:0000259" key="10">
    <source>
        <dbReference type="Pfam" id="PF03151"/>
    </source>
</evidence>
<feature type="transmembrane region" description="Helical" evidence="9">
    <location>
        <begin position="254"/>
        <end position="274"/>
    </location>
</feature>
<feature type="compositionally biased region" description="Polar residues" evidence="8">
    <location>
        <begin position="17"/>
        <end position="27"/>
    </location>
</feature>
<keyword evidence="12" id="KW-1185">Reference proteome</keyword>
<comment type="subunit">
    <text evidence="4">Homooligomer.</text>
</comment>
<gene>
    <name evidence="11" type="ORF">Q9L58_005992</name>
</gene>
<sequence>MSSDQKSRLLPLHQSAHDSTSTASIPAQSPKEESSVRTKYAWLTVYFALNLALTLYNKAVMGKFPFPYLLTGIHAACGCLGCMFFYMRGSFELTRLTDSENLTILLFSVLYTINIAISNVSLNLVTIPFHQIVRATTPLFTVAIYALVLHQRYPTLTYLSLLPVIVGVGLACYGDIYFTPLGFLLTLLGSFLAALKTVVTNRIQTSGLKLSPLELLHRMSPLALAQTLLYAYFTGELSRLETFAADGNLGRREVVVLLVNGVIAFALNVISFTANRKTGALTMTVAGNVKQILTIVLSVAFWGLKVTGVNMVGIVVTLAGGAWYAAVELDGKKRGVEGKKKEVVVEPLREVKAG</sequence>
<evidence type="ECO:0000313" key="12">
    <source>
        <dbReference type="Proteomes" id="UP001447188"/>
    </source>
</evidence>
<protein>
    <recommendedName>
        <fullName evidence="10">Sugar phosphate transporter domain-containing protein</fullName>
    </recommendedName>
</protein>
<feature type="transmembrane region" description="Helical" evidence="9">
    <location>
        <begin position="308"/>
        <end position="327"/>
    </location>
</feature>
<keyword evidence="7 9" id="KW-0472">Membrane</keyword>
<feature type="transmembrane region" description="Helical" evidence="9">
    <location>
        <begin position="99"/>
        <end position="117"/>
    </location>
</feature>
<feature type="transmembrane region" description="Helical" evidence="9">
    <location>
        <begin position="156"/>
        <end position="176"/>
    </location>
</feature>
<evidence type="ECO:0000256" key="3">
    <source>
        <dbReference type="ARBA" id="ARBA00010425"/>
    </source>
</evidence>
<comment type="caution">
    <text evidence="11">The sequence shown here is derived from an EMBL/GenBank/DDBJ whole genome shotgun (WGS) entry which is preliminary data.</text>
</comment>
<feature type="domain" description="Sugar phosphate transporter" evidence="10">
    <location>
        <begin position="43"/>
        <end position="324"/>
    </location>
</feature>
<evidence type="ECO:0000256" key="6">
    <source>
        <dbReference type="ARBA" id="ARBA00022989"/>
    </source>
</evidence>
<feature type="region of interest" description="Disordered" evidence="8">
    <location>
        <begin position="1"/>
        <end position="30"/>
    </location>
</feature>
<evidence type="ECO:0000256" key="4">
    <source>
        <dbReference type="ARBA" id="ARBA00011182"/>
    </source>
</evidence>
<evidence type="ECO:0000313" key="11">
    <source>
        <dbReference type="EMBL" id="KAL0635063.1"/>
    </source>
</evidence>
<organism evidence="11 12">
    <name type="scientific">Discina gigas</name>
    <dbReference type="NCBI Taxonomy" id="1032678"/>
    <lineage>
        <taxon>Eukaryota</taxon>
        <taxon>Fungi</taxon>
        <taxon>Dikarya</taxon>
        <taxon>Ascomycota</taxon>
        <taxon>Pezizomycotina</taxon>
        <taxon>Pezizomycetes</taxon>
        <taxon>Pezizales</taxon>
        <taxon>Discinaceae</taxon>
        <taxon>Discina</taxon>
    </lineage>
</organism>
<comment type="similarity">
    <text evidence="3">Belongs to the TPT transporter family. SLC35D subfamily.</text>
</comment>
<proteinExistence type="inferred from homology"/>
<accession>A0ABR3GGW0</accession>
<dbReference type="InterPro" id="IPR004853">
    <property type="entry name" value="Sugar_P_trans_dom"/>
</dbReference>
<evidence type="ECO:0000256" key="5">
    <source>
        <dbReference type="ARBA" id="ARBA00022692"/>
    </source>
</evidence>
<feature type="transmembrane region" description="Helical" evidence="9">
    <location>
        <begin position="68"/>
        <end position="87"/>
    </location>
</feature>
<comment type="subcellular location">
    <subcellularLocation>
        <location evidence="2">Endoplasmic reticulum membrane</location>
        <topology evidence="2">Multi-pass membrane protein</topology>
    </subcellularLocation>
</comment>
<dbReference type="Pfam" id="PF03151">
    <property type="entry name" value="TPT"/>
    <property type="match status" value="1"/>
</dbReference>
<evidence type="ECO:0000256" key="1">
    <source>
        <dbReference type="ARBA" id="ARBA00003420"/>
    </source>
</evidence>
<keyword evidence="5 9" id="KW-0812">Transmembrane</keyword>
<keyword evidence="6 9" id="KW-1133">Transmembrane helix</keyword>
<comment type="function">
    <text evidence="1">Involved in the import of GDP-mannose from the cytoplasm into the Golgi lumen.</text>
</comment>
<evidence type="ECO:0000256" key="2">
    <source>
        <dbReference type="ARBA" id="ARBA00004477"/>
    </source>
</evidence>
<evidence type="ECO:0000256" key="7">
    <source>
        <dbReference type="ARBA" id="ARBA00023136"/>
    </source>
</evidence>
<dbReference type="Proteomes" id="UP001447188">
    <property type="component" value="Unassembled WGS sequence"/>
</dbReference>
<feature type="transmembrane region" description="Helical" evidence="9">
    <location>
        <begin position="281"/>
        <end position="302"/>
    </location>
</feature>
<dbReference type="InterPro" id="IPR050186">
    <property type="entry name" value="TPT_transporter"/>
</dbReference>